<keyword evidence="1" id="KW-0560">Oxidoreductase</keyword>
<evidence type="ECO:0000256" key="1">
    <source>
        <dbReference type="ARBA" id="ARBA00023002"/>
    </source>
</evidence>
<dbReference type="Gene3D" id="2.30.110.10">
    <property type="entry name" value="Electron Transport, Fmn-binding Protein, Chain A"/>
    <property type="match status" value="1"/>
</dbReference>
<protein>
    <submittedName>
        <fullName evidence="3">Putative oxidoreductase</fullName>
    </submittedName>
</protein>
<dbReference type="InterPro" id="IPR011576">
    <property type="entry name" value="Pyridox_Oxase_N"/>
</dbReference>
<evidence type="ECO:0000259" key="2">
    <source>
        <dbReference type="Pfam" id="PF01243"/>
    </source>
</evidence>
<dbReference type="Pfam" id="PF01243">
    <property type="entry name" value="PNPOx_N"/>
    <property type="match status" value="1"/>
</dbReference>
<name>A0A2U9Q0S9_MYCSE</name>
<dbReference type="RefSeq" id="WP_003898271.1">
    <property type="nucleotide sequence ID" value="NZ_CP027541.1"/>
</dbReference>
<dbReference type="Proteomes" id="UP000011200">
    <property type="component" value="Chromosome"/>
</dbReference>
<reference evidence="4" key="2">
    <citation type="submission" date="2018-03" db="EMBL/GenBank/DDBJ databases">
        <authorList>
            <person name="Derbyshire K."/>
            <person name="Gray T.A."/>
            <person name="Champion M."/>
        </authorList>
    </citation>
    <scope>NUCLEOTIDE SEQUENCE [LARGE SCALE GENOMIC DNA]</scope>
    <source>
        <strain evidence="4">MKD8</strain>
    </source>
</reference>
<proteinExistence type="predicted"/>
<feature type="domain" description="Pyridoxamine 5'-phosphate oxidase N-terminal" evidence="2">
    <location>
        <begin position="285"/>
        <end position="410"/>
    </location>
</feature>
<organism evidence="3 4">
    <name type="scientific">Mycolicibacterium smegmatis (strain MKD8)</name>
    <name type="common">Mycobacterium smegmatis</name>
    <dbReference type="NCBI Taxonomy" id="1214915"/>
    <lineage>
        <taxon>Bacteria</taxon>
        <taxon>Bacillati</taxon>
        <taxon>Actinomycetota</taxon>
        <taxon>Actinomycetes</taxon>
        <taxon>Mycobacteriales</taxon>
        <taxon>Mycobacteriaceae</taxon>
        <taxon>Mycolicibacterium</taxon>
    </lineage>
</organism>
<dbReference type="PANTHER" id="PTHR47534:SF3">
    <property type="entry name" value="ALCOHOL DEHYDROGENASE-LIKE C-TERMINAL DOMAIN-CONTAINING PROTEIN"/>
    <property type="match status" value="1"/>
</dbReference>
<sequence>MGTFVISGGTDGIGKAIAANRLKLGHEVVVIGRDAAKGQAFLDSAADIGAVDRAHFVVADLSLVSQTRRAIDEIGNCISEIDGLVLCARHFRTTRAVTAEGLEHTFALYYLSRFVLSHRLVGLLDAAEAPVILNVSGPGSGTDSIRWDDLGGEHDYEPQRILAQGGQLNDLLGVGFARRRVSPKTRYVLVHPGVVNTGFSGEYDAATADRIEQIRATAQPVEDAIVPILDILDHPPAEPLTAVVEGRPIDVHGPAFDAALADRLYDQTTVLLGSLASAAMGVSPARLRQVLDAPVFGTVATIDPDGAPQQSVVWVGRDGDDVLFAVATGSRKERNLRRDPRVSILLSPPDEPYTYAVIHGKATLHTEGGHQLRDALAVKYTGKTYAEGNADAAARYGDVAMTVVRVTPERTVGRL</sequence>
<dbReference type="GO" id="GO:0016491">
    <property type="term" value="F:oxidoreductase activity"/>
    <property type="evidence" value="ECO:0007669"/>
    <property type="project" value="UniProtKB-KW"/>
</dbReference>
<dbReference type="PANTHER" id="PTHR47534">
    <property type="entry name" value="YALI0E05731P"/>
    <property type="match status" value="1"/>
</dbReference>
<gene>
    <name evidence="3" type="ORF">D806_067310</name>
</gene>
<dbReference type="EMBL" id="CP027541">
    <property type="protein sequence ID" value="AWT57662.1"/>
    <property type="molecule type" value="Genomic_DNA"/>
</dbReference>
<dbReference type="SUPFAM" id="SSF51735">
    <property type="entry name" value="NAD(P)-binding Rossmann-fold domains"/>
    <property type="match status" value="1"/>
</dbReference>
<accession>A0A2U9Q0S9</accession>
<dbReference type="InterPro" id="IPR019920">
    <property type="entry name" value="F420-binding_dom_put"/>
</dbReference>
<dbReference type="InterPro" id="IPR012349">
    <property type="entry name" value="Split_barrel_FMN-bd"/>
</dbReference>
<dbReference type="NCBIfam" id="TIGR03618">
    <property type="entry name" value="Rv1155_F420"/>
    <property type="match status" value="1"/>
</dbReference>
<dbReference type="InterPro" id="IPR036291">
    <property type="entry name" value="NAD(P)-bd_dom_sf"/>
</dbReference>
<reference evidence="3 4" key="1">
    <citation type="journal article" date="2013" name="Genome Announc.">
        <title>Draft genome sequence of MKD8, a conjugal recipient Mycobacterium smegmatis strain.</title>
        <authorList>
            <person name="Gray T.A."/>
            <person name="Palumbo M.J."/>
            <person name="Derbyshire K.M."/>
        </authorList>
    </citation>
    <scope>NUCLEOTIDE SEQUENCE [LARGE SCALE GENOMIC DNA]</scope>
    <source>
        <strain evidence="3 4">MKD8</strain>
    </source>
</reference>
<dbReference type="Pfam" id="PF00106">
    <property type="entry name" value="adh_short"/>
    <property type="match status" value="1"/>
</dbReference>
<dbReference type="SUPFAM" id="SSF50475">
    <property type="entry name" value="FMN-binding split barrel"/>
    <property type="match status" value="1"/>
</dbReference>
<dbReference type="InterPro" id="IPR052228">
    <property type="entry name" value="Sec_Metab_Biosynth_Oxidored"/>
</dbReference>
<dbReference type="Gene3D" id="3.40.50.720">
    <property type="entry name" value="NAD(P)-binding Rossmann-like Domain"/>
    <property type="match status" value="1"/>
</dbReference>
<dbReference type="InterPro" id="IPR002347">
    <property type="entry name" value="SDR_fam"/>
</dbReference>
<evidence type="ECO:0000313" key="3">
    <source>
        <dbReference type="EMBL" id="AWT57662.1"/>
    </source>
</evidence>
<evidence type="ECO:0000313" key="4">
    <source>
        <dbReference type="Proteomes" id="UP000011200"/>
    </source>
</evidence>
<dbReference type="AlphaFoldDB" id="A0A2U9Q0S9"/>